<keyword evidence="1" id="KW-0472">Membrane</keyword>
<feature type="transmembrane region" description="Helical" evidence="1">
    <location>
        <begin position="48"/>
        <end position="68"/>
    </location>
</feature>
<organism evidence="2">
    <name type="scientific">hydrothermal vent metagenome</name>
    <dbReference type="NCBI Taxonomy" id="652676"/>
    <lineage>
        <taxon>unclassified sequences</taxon>
        <taxon>metagenomes</taxon>
        <taxon>ecological metagenomes</taxon>
    </lineage>
</organism>
<feature type="non-terminal residue" evidence="2">
    <location>
        <position position="1"/>
    </location>
</feature>
<sequence length="136" mass="14846">TEWLVPSAHNGWLETWLSIGLLGVAFFAMAYVGALISAFRKLLRGQSAYWALVSVLIFLLFSMSESNILQQNNLGWILFAATAAKLFGARPLRFGSKHRSAVELRLETTKPQHFAQPLGGPVGNFGPVTGSQQPMG</sequence>
<proteinExistence type="predicted"/>
<dbReference type="AlphaFoldDB" id="A0A3B0RDX9"/>
<evidence type="ECO:0000313" key="2">
    <source>
        <dbReference type="EMBL" id="VAV90189.1"/>
    </source>
</evidence>
<protein>
    <recommendedName>
        <fullName evidence="3">O-antigen ligase family protein</fullName>
    </recommendedName>
</protein>
<keyword evidence="1" id="KW-1133">Transmembrane helix</keyword>
<reference evidence="2" key="1">
    <citation type="submission" date="2018-06" db="EMBL/GenBank/DDBJ databases">
        <authorList>
            <person name="Zhirakovskaya E."/>
        </authorList>
    </citation>
    <scope>NUCLEOTIDE SEQUENCE</scope>
</reference>
<keyword evidence="1" id="KW-0812">Transmembrane</keyword>
<feature type="transmembrane region" description="Helical" evidence="1">
    <location>
        <begin position="16"/>
        <end position="36"/>
    </location>
</feature>
<gene>
    <name evidence="2" type="ORF">MNBD_ALPHA06-1218</name>
</gene>
<name>A0A3B0RDX9_9ZZZZ</name>
<evidence type="ECO:0008006" key="3">
    <source>
        <dbReference type="Google" id="ProtNLM"/>
    </source>
</evidence>
<accession>A0A3B0RDX9</accession>
<dbReference type="EMBL" id="UOEE01000105">
    <property type="protein sequence ID" value="VAV90189.1"/>
    <property type="molecule type" value="Genomic_DNA"/>
</dbReference>
<evidence type="ECO:0000256" key="1">
    <source>
        <dbReference type="SAM" id="Phobius"/>
    </source>
</evidence>